<comment type="caution">
    <text evidence="4">The sequence shown here is derived from an EMBL/GenBank/DDBJ whole genome shotgun (WGS) entry which is preliminary data.</text>
</comment>
<evidence type="ECO:0000259" key="3">
    <source>
        <dbReference type="Pfam" id="PF24856"/>
    </source>
</evidence>
<dbReference type="Pfam" id="PF24856">
    <property type="entry name" value="AraA_central"/>
    <property type="match status" value="1"/>
</dbReference>
<evidence type="ECO:0000313" key="5">
    <source>
        <dbReference type="Proteomes" id="UP000070504"/>
    </source>
</evidence>
<protein>
    <recommendedName>
        <fullName evidence="3">L-arabinose isomerase central domain-containing protein</fullName>
    </recommendedName>
</protein>
<dbReference type="SUPFAM" id="SSF53743">
    <property type="entry name" value="FucI/AraA N-terminal and middle domains"/>
    <property type="match status" value="1"/>
</dbReference>
<dbReference type="InterPro" id="IPR055390">
    <property type="entry name" value="AraA_central"/>
</dbReference>
<dbReference type="PATRIC" id="fig|1698283.3.peg.1"/>
<gene>
    <name evidence="4" type="ORF">AKJ54_00005</name>
</gene>
<feature type="non-terminal residue" evidence="4">
    <location>
        <position position="1"/>
    </location>
</feature>
<sequence>FTGGTEEIIIESLRDIPLPIFLLGNSKRNSFAAGCEALPKLRSMGKKTKLISREDPGGKQAREIKEFVKVRKTTQKLRRMRLGLIGNKSPWLVSGSEDFQLIEKKIGPQIIQLDMTSLLDEIEKVPAPEARKLSQEILLYASEAVEPEKDDIIKASRIYLGLKNLIEKNNLDAVTVGCFEIIPPLNNTGCIALSKLIDEGIIAGCEGDLDATLTMIIMNLLSGRPAWIANTVSADTSNDVLTFAHCTISTEMLDGDPILRSHFESGKGVAIQGKLKEGKKVTIARLGSSDLNEMLISTGIIEKSDLGREDMCRTQVKIKLDGTAEKFMEKSLGNHVSILKRDISSKLREFSKALGINATYIG</sequence>
<dbReference type="PANTHER" id="PTHR36120">
    <property type="entry name" value="FUCOSE ISOMERASE"/>
    <property type="match status" value="1"/>
</dbReference>
<evidence type="ECO:0000256" key="2">
    <source>
        <dbReference type="ARBA" id="ARBA00023277"/>
    </source>
</evidence>
<evidence type="ECO:0000313" key="4">
    <source>
        <dbReference type="EMBL" id="KXB07569.1"/>
    </source>
</evidence>
<organism evidence="4 5">
    <name type="scientific">candidate division MSBL1 archaeon SCGC-AAA382K21</name>
    <dbReference type="NCBI Taxonomy" id="1698283"/>
    <lineage>
        <taxon>Archaea</taxon>
        <taxon>Methanobacteriati</taxon>
        <taxon>Methanobacteriota</taxon>
        <taxon>candidate division MSBL1</taxon>
    </lineage>
</organism>
<dbReference type="PANTHER" id="PTHR36120:SF2">
    <property type="entry name" value="FUCOSE ISOMERASE"/>
    <property type="match status" value="1"/>
</dbReference>
<dbReference type="EMBL" id="LHYH01000001">
    <property type="protein sequence ID" value="KXB07569.1"/>
    <property type="molecule type" value="Genomic_DNA"/>
</dbReference>
<keyword evidence="2" id="KW-0119">Carbohydrate metabolism</keyword>
<dbReference type="GO" id="GO:0016861">
    <property type="term" value="F:intramolecular oxidoreductase activity, interconverting aldoses and ketoses"/>
    <property type="evidence" value="ECO:0007669"/>
    <property type="project" value="InterPro"/>
</dbReference>
<dbReference type="GO" id="GO:0005737">
    <property type="term" value="C:cytoplasm"/>
    <property type="evidence" value="ECO:0007669"/>
    <property type="project" value="InterPro"/>
</dbReference>
<reference evidence="4 5" key="1">
    <citation type="journal article" date="2016" name="Sci. Rep.">
        <title>Metabolic traits of an uncultured archaeal lineage -MSBL1- from brine pools of the Red Sea.</title>
        <authorList>
            <person name="Mwirichia R."/>
            <person name="Alam I."/>
            <person name="Rashid M."/>
            <person name="Vinu M."/>
            <person name="Ba-Alawi W."/>
            <person name="Anthony Kamau A."/>
            <person name="Kamanda Ngugi D."/>
            <person name="Goker M."/>
            <person name="Klenk H.P."/>
            <person name="Bajic V."/>
            <person name="Stingl U."/>
        </authorList>
    </citation>
    <scope>NUCLEOTIDE SEQUENCE [LARGE SCALE GENOMIC DNA]</scope>
    <source>
        <strain evidence="4">SCGC-AAA382K21</strain>
    </source>
</reference>
<evidence type="ECO:0000256" key="1">
    <source>
        <dbReference type="ARBA" id="ARBA00023235"/>
    </source>
</evidence>
<dbReference type="InterPro" id="IPR009015">
    <property type="entry name" value="Fucose_isomerase_N/cen_sf"/>
</dbReference>
<dbReference type="AlphaFoldDB" id="A0A133VMB4"/>
<name>A0A133VMB4_9EURY</name>
<dbReference type="Proteomes" id="UP000070504">
    <property type="component" value="Unassembled WGS sequence"/>
</dbReference>
<proteinExistence type="predicted"/>
<feature type="domain" description="L-arabinose isomerase central" evidence="3">
    <location>
        <begin position="105"/>
        <end position="220"/>
    </location>
</feature>
<dbReference type="GO" id="GO:0005996">
    <property type="term" value="P:monosaccharide metabolic process"/>
    <property type="evidence" value="ECO:0007669"/>
    <property type="project" value="InterPro"/>
</dbReference>
<accession>A0A133VMB4</accession>
<keyword evidence="1" id="KW-0413">Isomerase</keyword>
<keyword evidence="5" id="KW-1185">Reference proteome</keyword>